<gene>
    <name evidence="2" type="ORF">EV146_1188</name>
</gene>
<name>A0A4R2AY62_9BACI</name>
<keyword evidence="1" id="KW-1133">Transmembrane helix</keyword>
<reference evidence="2 3" key="1">
    <citation type="journal article" date="2015" name="Stand. Genomic Sci.">
        <title>Genomic Encyclopedia of Bacterial and Archaeal Type Strains, Phase III: the genomes of soil and plant-associated and newly described type strains.</title>
        <authorList>
            <person name="Whitman W.B."/>
            <person name="Woyke T."/>
            <person name="Klenk H.P."/>
            <person name="Zhou Y."/>
            <person name="Lilburn T.G."/>
            <person name="Beck B.J."/>
            <person name="De Vos P."/>
            <person name="Vandamme P."/>
            <person name="Eisen J.A."/>
            <person name="Garrity G."/>
            <person name="Hugenholtz P."/>
            <person name="Kyrpides N.C."/>
        </authorList>
    </citation>
    <scope>NUCLEOTIDE SEQUENCE [LARGE SCALE GENOMIC DNA]</scope>
    <source>
        <strain evidence="2 3">CV53</strain>
    </source>
</reference>
<keyword evidence="1" id="KW-0472">Membrane</keyword>
<accession>A0A4R2AY62</accession>
<dbReference type="Proteomes" id="UP000295689">
    <property type="component" value="Unassembled WGS sequence"/>
</dbReference>
<sequence length="31" mass="3261">MKKGTILSIVAVVVVVLGILFLFGPLSSIFV</sequence>
<organism evidence="2 3">
    <name type="scientific">Mesobacillus foraminis</name>
    <dbReference type="NCBI Taxonomy" id="279826"/>
    <lineage>
        <taxon>Bacteria</taxon>
        <taxon>Bacillati</taxon>
        <taxon>Bacillota</taxon>
        <taxon>Bacilli</taxon>
        <taxon>Bacillales</taxon>
        <taxon>Bacillaceae</taxon>
        <taxon>Mesobacillus</taxon>
    </lineage>
</organism>
<proteinExistence type="predicted"/>
<comment type="caution">
    <text evidence="2">The sequence shown here is derived from an EMBL/GenBank/DDBJ whole genome shotgun (WGS) entry which is preliminary data.</text>
</comment>
<feature type="transmembrane region" description="Helical" evidence="1">
    <location>
        <begin position="6"/>
        <end position="26"/>
    </location>
</feature>
<evidence type="ECO:0000256" key="1">
    <source>
        <dbReference type="SAM" id="Phobius"/>
    </source>
</evidence>
<evidence type="ECO:0000313" key="3">
    <source>
        <dbReference type="Proteomes" id="UP000295689"/>
    </source>
</evidence>
<dbReference type="AlphaFoldDB" id="A0A4R2AY62"/>
<keyword evidence="1" id="KW-0812">Transmembrane</keyword>
<keyword evidence="3" id="KW-1185">Reference proteome</keyword>
<protein>
    <submittedName>
        <fullName evidence="2">Uncharacterized protein</fullName>
    </submittedName>
</protein>
<dbReference type="EMBL" id="SLVV01000018">
    <property type="protein sequence ID" value="TCN18921.1"/>
    <property type="molecule type" value="Genomic_DNA"/>
</dbReference>
<evidence type="ECO:0000313" key="2">
    <source>
        <dbReference type="EMBL" id="TCN18921.1"/>
    </source>
</evidence>